<dbReference type="EMBL" id="KQ982339">
    <property type="protein sequence ID" value="KYQ57385.1"/>
    <property type="molecule type" value="Genomic_DNA"/>
</dbReference>
<reference evidence="2 3" key="1">
    <citation type="submission" date="2015-09" db="EMBL/GenBank/DDBJ databases">
        <title>Trachymyrmex zeteki WGS genome.</title>
        <authorList>
            <person name="Nygaard S."/>
            <person name="Hu H."/>
            <person name="Boomsma J."/>
            <person name="Zhang G."/>
        </authorList>
    </citation>
    <scope>NUCLEOTIDE SEQUENCE [LARGE SCALE GENOMIC DNA]</scope>
    <source>
        <strain evidence="2">Tzet28-1</strain>
        <tissue evidence="2">Whole body</tissue>
    </source>
</reference>
<feature type="compositionally biased region" description="Polar residues" evidence="1">
    <location>
        <begin position="1"/>
        <end position="10"/>
    </location>
</feature>
<gene>
    <name evidence="2" type="ORF">ALC60_03704</name>
</gene>
<dbReference type="AlphaFoldDB" id="A0A151XAJ6"/>
<sequence>PEISPASIQNRARKGTERTTIAQVRRLNRDFGNPKREGGGRRTAVSTRSTEAEQQKEMALCVLEACTNGPRGEGGFENPWEFPWPF</sequence>
<evidence type="ECO:0000256" key="1">
    <source>
        <dbReference type="SAM" id="MobiDB-lite"/>
    </source>
</evidence>
<protein>
    <submittedName>
        <fullName evidence="2">Uncharacterized protein</fullName>
    </submittedName>
</protein>
<organism evidence="2 3">
    <name type="scientific">Mycetomoellerius zeteki</name>
    <dbReference type="NCBI Taxonomy" id="64791"/>
    <lineage>
        <taxon>Eukaryota</taxon>
        <taxon>Metazoa</taxon>
        <taxon>Ecdysozoa</taxon>
        <taxon>Arthropoda</taxon>
        <taxon>Hexapoda</taxon>
        <taxon>Insecta</taxon>
        <taxon>Pterygota</taxon>
        <taxon>Neoptera</taxon>
        <taxon>Endopterygota</taxon>
        <taxon>Hymenoptera</taxon>
        <taxon>Apocrita</taxon>
        <taxon>Aculeata</taxon>
        <taxon>Formicoidea</taxon>
        <taxon>Formicidae</taxon>
        <taxon>Myrmicinae</taxon>
        <taxon>Mycetomoellerius</taxon>
    </lineage>
</organism>
<feature type="region of interest" description="Disordered" evidence="1">
    <location>
        <begin position="1"/>
        <end position="53"/>
    </location>
</feature>
<name>A0A151XAJ6_9HYME</name>
<feature type="non-terminal residue" evidence="2">
    <location>
        <position position="1"/>
    </location>
</feature>
<proteinExistence type="predicted"/>
<accession>A0A151XAJ6</accession>
<keyword evidence="3" id="KW-1185">Reference proteome</keyword>
<evidence type="ECO:0000313" key="2">
    <source>
        <dbReference type="EMBL" id="KYQ57385.1"/>
    </source>
</evidence>
<evidence type="ECO:0000313" key="3">
    <source>
        <dbReference type="Proteomes" id="UP000075809"/>
    </source>
</evidence>
<feature type="compositionally biased region" description="Basic and acidic residues" evidence="1">
    <location>
        <begin position="27"/>
        <end position="40"/>
    </location>
</feature>
<dbReference type="Proteomes" id="UP000075809">
    <property type="component" value="Unassembled WGS sequence"/>
</dbReference>